<dbReference type="Proteomes" id="UP000239522">
    <property type="component" value="Unassembled WGS sequence"/>
</dbReference>
<keyword evidence="2" id="KW-1185">Reference proteome</keyword>
<organism evidence="1 2">
    <name type="scientific">Polaribacter filamentus</name>
    <dbReference type="NCBI Taxonomy" id="53483"/>
    <lineage>
        <taxon>Bacteria</taxon>
        <taxon>Pseudomonadati</taxon>
        <taxon>Bacteroidota</taxon>
        <taxon>Flavobacteriia</taxon>
        <taxon>Flavobacteriales</taxon>
        <taxon>Flavobacteriaceae</taxon>
    </lineage>
</organism>
<comment type="caution">
    <text evidence="1">The sequence shown here is derived from an EMBL/GenBank/DDBJ whole genome shotgun (WGS) entry which is preliminary data.</text>
</comment>
<dbReference type="RefSeq" id="WP_170062760.1">
    <property type="nucleotide sequence ID" value="NZ_MQUA01000013.1"/>
</dbReference>
<dbReference type="Gene3D" id="3.50.50.60">
    <property type="entry name" value="FAD/NAD(P)-binding domain"/>
    <property type="match status" value="1"/>
</dbReference>
<name>A0A2S7KWR5_9FLAO</name>
<evidence type="ECO:0000313" key="1">
    <source>
        <dbReference type="EMBL" id="PQB07092.1"/>
    </source>
</evidence>
<sequence>MNYYDYIIVGGGASGLMMAYRMSKDTFFDDKTILILDKEKKTLNDRTWCYWEDKNDEWNDVVTISWDTIIFKSDVYKTEQAITPYQYKMIQSKDFYLKIWNHLEQKTNVTFQSKNVTSIRQLKGEAEVITSNQVFKTKKLINSILFNNEYRKQTKYPVLQQHFVGFFIKTKEDIFDDSAATFMDFTVAQNGNTRFMYILPYKKNEALFEYTLFSEDLLKYDEYKLAIEEYLESKNITDYEIVDKEQGSIPMTCYKFWEQNSENIINIGTAGGWSKASTGFTFKNTTKKTAKLVVYLKQNKSLECFHKINKFWFYDLLLLDILQEKNHVGAVLFSDLFKRTPSKRILKFLDEETSLFEDLQVILKMPPKNFIRAIFKRIF</sequence>
<protein>
    <submittedName>
        <fullName evidence="1">Lycopene cyclase</fullName>
    </submittedName>
</protein>
<dbReference type="SUPFAM" id="SSF51905">
    <property type="entry name" value="FAD/NAD(P)-binding domain"/>
    <property type="match status" value="1"/>
</dbReference>
<accession>A0A2S7KWR5</accession>
<reference evidence="1 2" key="1">
    <citation type="submission" date="2016-11" db="EMBL/GenBank/DDBJ databases">
        <title>Trade-off between light-utilization and light-protection in marine flavobacteria.</title>
        <authorList>
            <person name="Kumagai Y."/>
        </authorList>
    </citation>
    <scope>NUCLEOTIDE SEQUENCE [LARGE SCALE GENOMIC DNA]</scope>
    <source>
        <strain evidence="1 2">ATCC 700397</strain>
    </source>
</reference>
<dbReference type="Pfam" id="PF05834">
    <property type="entry name" value="Lycopene_cycl"/>
    <property type="match status" value="1"/>
</dbReference>
<evidence type="ECO:0000313" key="2">
    <source>
        <dbReference type="Proteomes" id="UP000239522"/>
    </source>
</evidence>
<gene>
    <name evidence="1" type="ORF">BST83_07980</name>
</gene>
<dbReference type="InterPro" id="IPR036188">
    <property type="entry name" value="FAD/NAD-bd_sf"/>
</dbReference>
<dbReference type="EMBL" id="MQUA01000013">
    <property type="protein sequence ID" value="PQB07092.1"/>
    <property type="molecule type" value="Genomic_DNA"/>
</dbReference>
<proteinExistence type="predicted"/>
<dbReference type="AlphaFoldDB" id="A0A2S7KWR5"/>